<gene>
    <name evidence="3" type="ORF">SAMN05421844_103129</name>
</gene>
<keyword evidence="1" id="KW-0732">Signal</keyword>
<dbReference type="Pfam" id="PF13473">
    <property type="entry name" value="Cupredoxin_1"/>
    <property type="match status" value="1"/>
</dbReference>
<dbReference type="SUPFAM" id="SSF49503">
    <property type="entry name" value="Cupredoxins"/>
    <property type="match status" value="1"/>
</dbReference>
<sequence>MSVARYLPAVAAVILAAAAVPARAETIQVIVDKLVFTPAEVSAKVGDTIEWVNRDILAHTATVKGGMEVMIPARKTGRVTLQKAEAIDYFCRFHPNMKGRITVSAP</sequence>
<dbReference type="InterPro" id="IPR052721">
    <property type="entry name" value="ET_Amicyanin"/>
</dbReference>
<dbReference type="Gene3D" id="2.60.40.420">
    <property type="entry name" value="Cupredoxins - blue copper proteins"/>
    <property type="match status" value="1"/>
</dbReference>
<evidence type="ECO:0000256" key="1">
    <source>
        <dbReference type="SAM" id="SignalP"/>
    </source>
</evidence>
<dbReference type="PANTHER" id="PTHR36507">
    <property type="entry name" value="BLL1555 PROTEIN"/>
    <property type="match status" value="1"/>
</dbReference>
<organism evidence="3 4">
    <name type="scientific">Bosea robiniae</name>
    <dbReference type="NCBI Taxonomy" id="1036780"/>
    <lineage>
        <taxon>Bacteria</taxon>
        <taxon>Pseudomonadati</taxon>
        <taxon>Pseudomonadota</taxon>
        <taxon>Alphaproteobacteria</taxon>
        <taxon>Hyphomicrobiales</taxon>
        <taxon>Boseaceae</taxon>
        <taxon>Bosea</taxon>
    </lineage>
</organism>
<reference evidence="3 4" key="1">
    <citation type="submission" date="2016-10" db="EMBL/GenBank/DDBJ databases">
        <authorList>
            <person name="Varghese N."/>
            <person name="Submissions S."/>
        </authorList>
    </citation>
    <scope>NUCLEOTIDE SEQUENCE [LARGE SCALE GENOMIC DNA]</scope>
    <source>
        <strain evidence="3 4">DSM 26672</strain>
    </source>
</reference>
<dbReference type="CDD" id="cd13921">
    <property type="entry name" value="Amicyanin"/>
    <property type="match status" value="1"/>
</dbReference>
<evidence type="ECO:0000313" key="4">
    <source>
        <dbReference type="Proteomes" id="UP000199468"/>
    </source>
</evidence>
<protein>
    <submittedName>
        <fullName evidence="3">Plastocyanin</fullName>
    </submittedName>
</protein>
<dbReference type="InterPro" id="IPR008972">
    <property type="entry name" value="Cupredoxin"/>
</dbReference>
<feature type="domain" description="EfeO-type cupredoxin-like" evidence="2">
    <location>
        <begin position="9"/>
        <end position="103"/>
    </location>
</feature>
<keyword evidence="4" id="KW-1185">Reference proteome</keyword>
<feature type="chain" id="PRO_5045384755" evidence="1">
    <location>
        <begin position="25"/>
        <end position="106"/>
    </location>
</feature>
<evidence type="ECO:0000259" key="2">
    <source>
        <dbReference type="Pfam" id="PF13473"/>
    </source>
</evidence>
<name>A0ABY0P0R7_9HYPH</name>
<comment type="caution">
    <text evidence="3">The sequence shown here is derived from an EMBL/GenBank/DDBJ whole genome shotgun (WGS) entry which is preliminary data.</text>
</comment>
<accession>A0ABY0P0R7</accession>
<dbReference type="InterPro" id="IPR035668">
    <property type="entry name" value="Amicyanin"/>
</dbReference>
<dbReference type="Proteomes" id="UP000199468">
    <property type="component" value="Unassembled WGS sequence"/>
</dbReference>
<proteinExistence type="predicted"/>
<evidence type="ECO:0000313" key="3">
    <source>
        <dbReference type="EMBL" id="SDG17574.1"/>
    </source>
</evidence>
<feature type="signal peptide" evidence="1">
    <location>
        <begin position="1"/>
        <end position="24"/>
    </location>
</feature>
<dbReference type="InterPro" id="IPR028096">
    <property type="entry name" value="EfeO_Cupredoxin"/>
</dbReference>
<dbReference type="RefSeq" id="WP_091856786.1">
    <property type="nucleotide sequence ID" value="NZ_FNBZ01000003.1"/>
</dbReference>
<dbReference type="EMBL" id="FNBZ01000003">
    <property type="protein sequence ID" value="SDG17574.1"/>
    <property type="molecule type" value="Genomic_DNA"/>
</dbReference>
<dbReference type="PANTHER" id="PTHR36507:SF1">
    <property type="entry name" value="BLL1555 PROTEIN"/>
    <property type="match status" value="1"/>
</dbReference>